<proteinExistence type="predicted"/>
<accession>A0A2V1DNF2</accession>
<gene>
    <name evidence="1" type="ORF">DM02DRAFT_416480</name>
</gene>
<dbReference type="Proteomes" id="UP000244855">
    <property type="component" value="Unassembled WGS sequence"/>
</dbReference>
<organism evidence="1 2">
    <name type="scientific">Periconia macrospinosa</name>
    <dbReference type="NCBI Taxonomy" id="97972"/>
    <lineage>
        <taxon>Eukaryota</taxon>
        <taxon>Fungi</taxon>
        <taxon>Dikarya</taxon>
        <taxon>Ascomycota</taxon>
        <taxon>Pezizomycotina</taxon>
        <taxon>Dothideomycetes</taxon>
        <taxon>Pleosporomycetidae</taxon>
        <taxon>Pleosporales</taxon>
        <taxon>Massarineae</taxon>
        <taxon>Periconiaceae</taxon>
        <taxon>Periconia</taxon>
    </lineage>
</organism>
<name>A0A2V1DNF2_9PLEO</name>
<protein>
    <submittedName>
        <fullName evidence="1">Uncharacterized protein</fullName>
    </submittedName>
</protein>
<reference evidence="1 2" key="1">
    <citation type="journal article" date="2018" name="Sci. Rep.">
        <title>Comparative genomics provides insights into the lifestyle and reveals functional heterogeneity of dark septate endophytic fungi.</title>
        <authorList>
            <person name="Knapp D.G."/>
            <person name="Nemeth J.B."/>
            <person name="Barry K."/>
            <person name="Hainaut M."/>
            <person name="Henrissat B."/>
            <person name="Johnson J."/>
            <person name="Kuo A."/>
            <person name="Lim J.H.P."/>
            <person name="Lipzen A."/>
            <person name="Nolan M."/>
            <person name="Ohm R.A."/>
            <person name="Tamas L."/>
            <person name="Grigoriev I.V."/>
            <person name="Spatafora J.W."/>
            <person name="Nagy L.G."/>
            <person name="Kovacs G.M."/>
        </authorList>
    </citation>
    <scope>NUCLEOTIDE SEQUENCE [LARGE SCALE GENOMIC DNA]</scope>
    <source>
        <strain evidence="1 2">DSE2036</strain>
    </source>
</reference>
<evidence type="ECO:0000313" key="2">
    <source>
        <dbReference type="Proteomes" id="UP000244855"/>
    </source>
</evidence>
<dbReference type="EMBL" id="KZ805385">
    <property type="protein sequence ID" value="PVH99757.1"/>
    <property type="molecule type" value="Genomic_DNA"/>
</dbReference>
<evidence type="ECO:0000313" key="1">
    <source>
        <dbReference type="EMBL" id="PVH99757.1"/>
    </source>
</evidence>
<keyword evidence="2" id="KW-1185">Reference proteome</keyword>
<dbReference type="AlphaFoldDB" id="A0A2V1DNF2"/>
<sequence length="249" mass="27297">MSPSSSSRVSLSVSRSQCTQICPHVASSISAPDIPHGCSANQSDKHENDIVIQFHHQTNAKPHNFRYSWRILAAGKTFQYFLCTRASGALPTQSLHLSGMKASHIYPDHCRGSILLGQSTFRNALLTGHHIDYSTPFFDNYKPADSTPMTAVSSTDIHAPVLDEQKSIHILRDLSYYNSGPSAELGKREAVQKRVPGTEAEPPHVGGSHKPLFLLPSICQEIWLLTPICKCGISIGVRLEQVNNSLSRG</sequence>